<keyword evidence="3 5" id="KW-1133">Transmembrane helix</keyword>
<organism evidence="6 7">
    <name type="scientific">Psychroflexus planctonicus</name>
    <dbReference type="NCBI Taxonomy" id="1526575"/>
    <lineage>
        <taxon>Bacteria</taxon>
        <taxon>Pseudomonadati</taxon>
        <taxon>Bacteroidota</taxon>
        <taxon>Flavobacteriia</taxon>
        <taxon>Flavobacteriales</taxon>
        <taxon>Flavobacteriaceae</taxon>
        <taxon>Psychroflexus</taxon>
    </lineage>
</organism>
<dbReference type="RefSeq" id="WP_188457037.1">
    <property type="nucleotide sequence ID" value="NZ_BMGM01000001.1"/>
</dbReference>
<feature type="transmembrane region" description="Helical" evidence="5">
    <location>
        <begin position="90"/>
        <end position="111"/>
    </location>
</feature>
<gene>
    <name evidence="6" type="ORF">GCM10010832_00110</name>
</gene>
<evidence type="ECO:0000256" key="4">
    <source>
        <dbReference type="ARBA" id="ARBA00023136"/>
    </source>
</evidence>
<evidence type="ECO:0008006" key="8">
    <source>
        <dbReference type="Google" id="ProtNLM"/>
    </source>
</evidence>
<reference evidence="7" key="1">
    <citation type="journal article" date="2019" name="Int. J. Syst. Evol. Microbiol.">
        <title>The Global Catalogue of Microorganisms (GCM) 10K type strain sequencing project: providing services to taxonomists for standard genome sequencing and annotation.</title>
        <authorList>
            <consortium name="The Broad Institute Genomics Platform"/>
            <consortium name="The Broad Institute Genome Sequencing Center for Infectious Disease"/>
            <person name="Wu L."/>
            <person name="Ma J."/>
        </authorList>
    </citation>
    <scope>NUCLEOTIDE SEQUENCE [LARGE SCALE GENOMIC DNA]</scope>
    <source>
        <strain evidence="7">CGMCC 1.12931</strain>
    </source>
</reference>
<comment type="subcellular location">
    <subcellularLocation>
        <location evidence="1">Membrane</location>
        <topology evidence="1">Multi-pass membrane protein</topology>
    </subcellularLocation>
</comment>
<sequence length="112" mass="12364">MTLLQALVLFSAVSFLMYGFRSLTTEAMKAEFERYGLAKFRVLTGSLEIIGAIGLLVGLFFHPILIIAAAGLSLLMLLGFGTRLVIKDPFLQSLPSFIFLLVNAYILYLSLQ</sequence>
<keyword evidence="7" id="KW-1185">Reference proteome</keyword>
<dbReference type="EMBL" id="BMGM01000001">
    <property type="protein sequence ID" value="GGE23427.1"/>
    <property type="molecule type" value="Genomic_DNA"/>
</dbReference>
<feature type="transmembrane region" description="Helical" evidence="5">
    <location>
        <begin position="49"/>
        <end position="78"/>
    </location>
</feature>
<evidence type="ECO:0000313" key="6">
    <source>
        <dbReference type="EMBL" id="GGE23427.1"/>
    </source>
</evidence>
<evidence type="ECO:0000313" key="7">
    <source>
        <dbReference type="Proteomes" id="UP000599179"/>
    </source>
</evidence>
<accession>A0ABQ1SDW1</accession>
<evidence type="ECO:0000256" key="5">
    <source>
        <dbReference type="SAM" id="Phobius"/>
    </source>
</evidence>
<keyword evidence="2 5" id="KW-0812">Transmembrane</keyword>
<evidence type="ECO:0000256" key="2">
    <source>
        <dbReference type="ARBA" id="ARBA00022692"/>
    </source>
</evidence>
<protein>
    <recommendedName>
        <fullName evidence="8">DoxX-like family protein</fullName>
    </recommendedName>
</protein>
<evidence type="ECO:0000256" key="3">
    <source>
        <dbReference type="ARBA" id="ARBA00022989"/>
    </source>
</evidence>
<comment type="caution">
    <text evidence="6">The sequence shown here is derived from an EMBL/GenBank/DDBJ whole genome shotgun (WGS) entry which is preliminary data.</text>
</comment>
<dbReference type="InterPro" id="IPR032808">
    <property type="entry name" value="DoxX"/>
</dbReference>
<dbReference type="Pfam" id="PF13564">
    <property type="entry name" value="DoxX_2"/>
    <property type="match status" value="1"/>
</dbReference>
<keyword evidence="4 5" id="KW-0472">Membrane</keyword>
<proteinExistence type="predicted"/>
<evidence type="ECO:0000256" key="1">
    <source>
        <dbReference type="ARBA" id="ARBA00004141"/>
    </source>
</evidence>
<dbReference type="Proteomes" id="UP000599179">
    <property type="component" value="Unassembled WGS sequence"/>
</dbReference>
<name>A0ABQ1SDW1_9FLAO</name>